<dbReference type="InterPro" id="IPR001962">
    <property type="entry name" value="Asn_synthase"/>
</dbReference>
<evidence type="ECO:0000259" key="8">
    <source>
        <dbReference type="Pfam" id="PF13537"/>
    </source>
</evidence>
<proteinExistence type="inferred from homology"/>
<dbReference type="Gene3D" id="3.40.50.620">
    <property type="entry name" value="HUPs"/>
    <property type="match status" value="2"/>
</dbReference>
<accession>A0ABT7DRM2</accession>
<dbReference type="InterPro" id="IPR029055">
    <property type="entry name" value="Ntn_hydrolases_N"/>
</dbReference>
<feature type="domain" description="Asparagine synthetase" evidence="7">
    <location>
        <begin position="219"/>
        <end position="596"/>
    </location>
</feature>
<organism evidence="9 10">
    <name type="scientific">Parachitinimonas caeni</name>
    <dbReference type="NCBI Taxonomy" id="3031301"/>
    <lineage>
        <taxon>Bacteria</taxon>
        <taxon>Pseudomonadati</taxon>
        <taxon>Pseudomonadota</taxon>
        <taxon>Betaproteobacteria</taxon>
        <taxon>Neisseriales</taxon>
        <taxon>Chitinibacteraceae</taxon>
        <taxon>Parachitinimonas</taxon>
    </lineage>
</organism>
<dbReference type="EC" id="6.3.5.4" evidence="3"/>
<keyword evidence="10" id="KW-1185">Reference proteome</keyword>
<evidence type="ECO:0000256" key="2">
    <source>
        <dbReference type="ARBA" id="ARBA00005752"/>
    </source>
</evidence>
<feature type="domain" description="Glutamine amidotransferase type-2" evidence="8">
    <location>
        <begin position="84"/>
        <end position="142"/>
    </location>
</feature>
<comment type="caution">
    <text evidence="9">The sequence shown here is derived from an EMBL/GenBank/DDBJ whole genome shotgun (WGS) entry which is preliminary data.</text>
</comment>
<dbReference type="PANTHER" id="PTHR43284:SF1">
    <property type="entry name" value="ASPARAGINE SYNTHETASE"/>
    <property type="match status" value="1"/>
</dbReference>
<dbReference type="SUPFAM" id="SSF52402">
    <property type="entry name" value="Adenine nucleotide alpha hydrolases-like"/>
    <property type="match status" value="1"/>
</dbReference>
<dbReference type="InterPro" id="IPR014729">
    <property type="entry name" value="Rossmann-like_a/b/a_fold"/>
</dbReference>
<dbReference type="Proteomes" id="UP001172778">
    <property type="component" value="Unassembled WGS sequence"/>
</dbReference>
<dbReference type="Pfam" id="PF13537">
    <property type="entry name" value="GATase_7"/>
    <property type="match status" value="1"/>
</dbReference>
<evidence type="ECO:0000313" key="9">
    <source>
        <dbReference type="EMBL" id="MDK2122717.1"/>
    </source>
</evidence>
<dbReference type="CDD" id="cd01991">
    <property type="entry name" value="Asn_synthase_B_C"/>
    <property type="match status" value="1"/>
</dbReference>
<evidence type="ECO:0000256" key="4">
    <source>
        <dbReference type="ARBA" id="ARBA00022741"/>
    </source>
</evidence>
<evidence type="ECO:0000256" key="5">
    <source>
        <dbReference type="ARBA" id="ARBA00022840"/>
    </source>
</evidence>
<dbReference type="EMBL" id="JARRAF010000001">
    <property type="protein sequence ID" value="MDK2122717.1"/>
    <property type="molecule type" value="Genomic_DNA"/>
</dbReference>
<keyword evidence="5" id="KW-0067">ATP-binding</keyword>
<dbReference type="SUPFAM" id="SSF56235">
    <property type="entry name" value="N-terminal nucleophile aminohydrolases (Ntn hydrolases)"/>
    <property type="match status" value="1"/>
</dbReference>
<comment type="catalytic activity">
    <reaction evidence="6">
        <text>L-aspartate + L-glutamine + ATP + H2O = L-asparagine + L-glutamate + AMP + diphosphate + H(+)</text>
        <dbReference type="Rhea" id="RHEA:12228"/>
        <dbReference type="ChEBI" id="CHEBI:15377"/>
        <dbReference type="ChEBI" id="CHEBI:15378"/>
        <dbReference type="ChEBI" id="CHEBI:29985"/>
        <dbReference type="ChEBI" id="CHEBI:29991"/>
        <dbReference type="ChEBI" id="CHEBI:30616"/>
        <dbReference type="ChEBI" id="CHEBI:33019"/>
        <dbReference type="ChEBI" id="CHEBI:58048"/>
        <dbReference type="ChEBI" id="CHEBI:58359"/>
        <dbReference type="ChEBI" id="CHEBI:456215"/>
        <dbReference type="EC" id="6.3.5.4"/>
    </reaction>
</comment>
<dbReference type="PANTHER" id="PTHR43284">
    <property type="entry name" value="ASPARAGINE SYNTHETASE (GLUTAMINE-HYDROLYZING)"/>
    <property type="match status" value="1"/>
</dbReference>
<dbReference type="RefSeq" id="WP_284098995.1">
    <property type="nucleotide sequence ID" value="NZ_JARRAF010000001.1"/>
</dbReference>
<dbReference type="Pfam" id="PF00733">
    <property type="entry name" value="Asn_synthase"/>
    <property type="match status" value="1"/>
</dbReference>
<sequence length="624" mass="69147">MNPLPTLYGLIGKTRHGIARIRDGLATLLPATFPAAADHRWHQMPEGVALWSPQAAVEGRSVLTWVGGLYASQTGPAPDLLPTLQRRGSAGLRDLAGEFALAHWDGDSGQLLLARDPLGQRHLFIREETDCYLICSALEPLLADPAFACELDYESAFNYLSFGMPLAGRTLARQISRLPAGHCLSGRPGQPLLSQRYFSPLSHDQQKVVDAPYQQQLIATLDDAITRRVVEGRQALLLSGGVDSSYIAGTVARRFGGERFDAYTIEFTDPGTHNEVDFAALVAKEAGIRHQPVPLGVADALKGLERVLQAAEPCSAWAAITHWHILGEIGSQSHQHLLSGLGADEVFGGYSRYLRHYRLLRLFDADWPHAAQIDAADAVLWNPQLTRSKHFPGVPRFFDDIALRQGLAEPYRGWNFAPLLATFYRECRQIKPEAHLFELMVAHECQHRIPDLLFTDFEPIGRELGIRTAYPFLDPAVVQQACALGASERFFVENGRWRNKKALREMAVGRVPEAVLRRSPMSYNAPFVIWMTDPAFGARVRSLLHESGLAHSGLVSTAWRNKIDQTVRSLASRRLPGQQKFAEQMWAFITLAGWYERWVERKLPASFGGAAPTAAHAEAGLVKV</sequence>
<evidence type="ECO:0000256" key="6">
    <source>
        <dbReference type="ARBA" id="ARBA00048741"/>
    </source>
</evidence>
<gene>
    <name evidence="9" type="ORF">PZA18_01500</name>
</gene>
<keyword evidence="4" id="KW-0547">Nucleotide-binding</keyword>
<comment type="pathway">
    <text evidence="1">Amino-acid biosynthesis; L-asparagine biosynthesis; L-asparagine from L-aspartate (L-Gln route): step 1/1.</text>
</comment>
<dbReference type="InterPro" id="IPR017932">
    <property type="entry name" value="GATase_2_dom"/>
</dbReference>
<evidence type="ECO:0000313" key="10">
    <source>
        <dbReference type="Proteomes" id="UP001172778"/>
    </source>
</evidence>
<protein>
    <recommendedName>
        <fullName evidence="3">asparagine synthase (glutamine-hydrolyzing)</fullName>
        <ecNumber evidence="3">6.3.5.4</ecNumber>
    </recommendedName>
</protein>
<evidence type="ECO:0000259" key="7">
    <source>
        <dbReference type="Pfam" id="PF00733"/>
    </source>
</evidence>
<dbReference type="InterPro" id="IPR006426">
    <property type="entry name" value="Asn_synth_AEB"/>
</dbReference>
<dbReference type="Gene3D" id="3.60.20.10">
    <property type="entry name" value="Glutamine Phosphoribosylpyrophosphate, subunit 1, domain 1"/>
    <property type="match status" value="1"/>
</dbReference>
<reference evidence="9" key="1">
    <citation type="submission" date="2023-03" db="EMBL/GenBank/DDBJ databases">
        <title>Chitinimonas shenzhenensis gen. nov., sp. nov., a novel member of family Burkholderiaceae isolated from activated sludge collected in Shen Zhen, China.</title>
        <authorList>
            <person name="Wang X."/>
        </authorList>
    </citation>
    <scope>NUCLEOTIDE SEQUENCE</scope>
    <source>
        <strain evidence="9">DQS-5</strain>
    </source>
</reference>
<name>A0ABT7DRM2_9NEIS</name>
<comment type="similarity">
    <text evidence="2">Belongs to the asparagine synthetase family.</text>
</comment>
<evidence type="ECO:0000256" key="3">
    <source>
        <dbReference type="ARBA" id="ARBA00012737"/>
    </source>
</evidence>
<evidence type="ECO:0000256" key="1">
    <source>
        <dbReference type="ARBA" id="ARBA00005187"/>
    </source>
</evidence>
<dbReference type="InterPro" id="IPR051786">
    <property type="entry name" value="ASN_synthetase/amidase"/>
</dbReference>
<dbReference type="PIRSF" id="PIRSF001589">
    <property type="entry name" value="Asn_synthetase_glu-h"/>
    <property type="match status" value="1"/>
</dbReference>